<name>A0A0E9TZL1_ANGAN</name>
<reference evidence="1" key="2">
    <citation type="journal article" date="2015" name="Fish Shellfish Immunol.">
        <title>Early steps in the European eel (Anguilla anguilla)-Vibrio vulnificus interaction in the gills: Role of the RtxA13 toxin.</title>
        <authorList>
            <person name="Callol A."/>
            <person name="Pajuelo D."/>
            <person name="Ebbesson L."/>
            <person name="Teles M."/>
            <person name="MacKenzie S."/>
            <person name="Amaro C."/>
        </authorList>
    </citation>
    <scope>NUCLEOTIDE SEQUENCE</scope>
</reference>
<dbReference type="AlphaFoldDB" id="A0A0E9TZL1"/>
<proteinExistence type="predicted"/>
<protein>
    <submittedName>
        <fullName evidence="1">Uncharacterized protein</fullName>
    </submittedName>
</protein>
<evidence type="ECO:0000313" key="1">
    <source>
        <dbReference type="EMBL" id="JAH59104.1"/>
    </source>
</evidence>
<dbReference type="EMBL" id="GBXM01049473">
    <property type="protein sequence ID" value="JAH59104.1"/>
    <property type="molecule type" value="Transcribed_RNA"/>
</dbReference>
<organism evidence="1">
    <name type="scientific">Anguilla anguilla</name>
    <name type="common">European freshwater eel</name>
    <name type="synonym">Muraena anguilla</name>
    <dbReference type="NCBI Taxonomy" id="7936"/>
    <lineage>
        <taxon>Eukaryota</taxon>
        <taxon>Metazoa</taxon>
        <taxon>Chordata</taxon>
        <taxon>Craniata</taxon>
        <taxon>Vertebrata</taxon>
        <taxon>Euteleostomi</taxon>
        <taxon>Actinopterygii</taxon>
        <taxon>Neopterygii</taxon>
        <taxon>Teleostei</taxon>
        <taxon>Anguilliformes</taxon>
        <taxon>Anguillidae</taxon>
        <taxon>Anguilla</taxon>
    </lineage>
</organism>
<sequence>MLSVLLVCFPRTPSIIQKPVILNSLHSFIFRLLIMQLPFHH</sequence>
<accession>A0A0E9TZL1</accession>
<reference evidence="1" key="1">
    <citation type="submission" date="2014-11" db="EMBL/GenBank/DDBJ databases">
        <authorList>
            <person name="Amaro Gonzalez C."/>
        </authorList>
    </citation>
    <scope>NUCLEOTIDE SEQUENCE</scope>
</reference>